<accession>A0ABQ0QFP8</accession>
<gene>
    <name evidence="2" type="ORF">AA106556_0021</name>
</gene>
<feature type="compositionally biased region" description="Basic and acidic residues" evidence="1">
    <location>
        <begin position="145"/>
        <end position="160"/>
    </location>
</feature>
<feature type="region of interest" description="Disordered" evidence="1">
    <location>
        <begin position="1"/>
        <end position="62"/>
    </location>
</feature>
<reference evidence="2" key="1">
    <citation type="submission" date="2013-04" db="EMBL/GenBank/DDBJ databases">
        <title>The genome sequencing project of 58 acetic acid bacteria.</title>
        <authorList>
            <person name="Okamoto-Kainuma A."/>
            <person name="Ishikawa M."/>
            <person name="Umino S."/>
            <person name="Koizumi Y."/>
            <person name="Shiwa Y."/>
            <person name="Yoshikawa H."/>
            <person name="Matsutani M."/>
            <person name="Matsushita K."/>
        </authorList>
    </citation>
    <scope>NUCLEOTIDE SEQUENCE</scope>
    <source>
        <strain evidence="2">NBRC 106556</strain>
    </source>
</reference>
<dbReference type="Gene3D" id="3.30.750.140">
    <property type="match status" value="1"/>
</dbReference>
<feature type="region of interest" description="Disordered" evidence="1">
    <location>
        <begin position="84"/>
        <end position="179"/>
    </location>
</feature>
<feature type="compositionally biased region" description="Basic and acidic residues" evidence="1">
    <location>
        <begin position="18"/>
        <end position="38"/>
    </location>
</feature>
<evidence type="ECO:0000256" key="1">
    <source>
        <dbReference type="SAM" id="MobiDB-lite"/>
    </source>
</evidence>
<dbReference type="InterPro" id="IPR038610">
    <property type="entry name" value="FliK-like_C_sf"/>
</dbReference>
<protein>
    <recommendedName>
        <fullName evidence="4">Flagellar hook-length control protein-like C-terminal domain-containing protein</fullName>
    </recommendedName>
</protein>
<comment type="caution">
    <text evidence="2">The sequence shown here is derived from an EMBL/GenBank/DDBJ whole genome shotgun (WGS) entry which is preliminary data.</text>
</comment>
<name>A0ABQ0QFP8_9PROT</name>
<evidence type="ECO:0000313" key="3">
    <source>
        <dbReference type="Proteomes" id="UP001062443"/>
    </source>
</evidence>
<dbReference type="EMBL" id="BAQB01000001">
    <property type="protein sequence ID" value="GBR43236.1"/>
    <property type="molecule type" value="Genomic_DNA"/>
</dbReference>
<evidence type="ECO:0008006" key="4">
    <source>
        <dbReference type="Google" id="ProtNLM"/>
    </source>
</evidence>
<evidence type="ECO:0000313" key="2">
    <source>
        <dbReference type="EMBL" id="GBR43236.1"/>
    </source>
</evidence>
<sequence>MQRAPRGTASGGEAGRIGVEKSTTDEEGMDGRGERLKGAVEMPSQRLGKGAGGEANEASQHSAVLTCSSAGSDRAYALPAAAQSSVPREVSAATVSDSQHVVGTGDDSIGAEDDAVQGVESGTCEGASSADPAVELPALGDFEEQDLKERTPQERPDEVSHTPSLNEAGLTPEAQHTPRVDEAAPQILHSSTENGHRSWIHMDLAEQGHVRVAIHENTEGAKHIHITADDPQTLHMLTQDRASLLGALEQTSLPGQALAGEVHVTMGLFVEPKLKSGGVGGMAQAGQDENASGAELPMNNERVRPSRWGRGVVDLMA</sequence>
<keyword evidence="3" id="KW-1185">Reference proteome</keyword>
<organism evidence="2 3">
    <name type="scientific">Neokomagataea tanensis NBRC 106556</name>
    <dbReference type="NCBI Taxonomy" id="1223519"/>
    <lineage>
        <taxon>Bacteria</taxon>
        <taxon>Pseudomonadati</taxon>
        <taxon>Pseudomonadota</taxon>
        <taxon>Alphaproteobacteria</taxon>
        <taxon>Acetobacterales</taxon>
        <taxon>Acetobacteraceae</taxon>
        <taxon>Neokomagataea</taxon>
    </lineage>
</organism>
<proteinExistence type="predicted"/>
<dbReference type="Proteomes" id="UP001062443">
    <property type="component" value="Unassembled WGS sequence"/>
</dbReference>